<dbReference type="AlphaFoldDB" id="D7E2T3"/>
<gene>
    <name evidence="2" type="ordered locus">Aazo_1128</name>
</gene>
<proteinExistence type="predicted"/>
<keyword evidence="1" id="KW-0812">Transmembrane</keyword>
<name>D7E2T3_NOSA0</name>
<sequence length="39" mass="4590">MPKMNTEALMKNIRQHRRTLSIPLFFIAGSVFIFGCYEE</sequence>
<reference evidence="2 3" key="1">
    <citation type="journal article" date="2010" name="PLoS ONE">
        <title>Genome erosion in a nitrogen-fixing vertically transmitted endosymbiotic multicellular cyanobacterium.</title>
        <authorList>
            <person name="Ran L."/>
            <person name="Larsson J."/>
            <person name="Vigil-Stenman T."/>
            <person name="Nylander J.A."/>
            <person name="Ininbergs K."/>
            <person name="Zheng W.W."/>
            <person name="Lapidus A."/>
            <person name="Lowry S."/>
            <person name="Haselkorn R."/>
            <person name="Bergman B."/>
        </authorList>
    </citation>
    <scope>NUCLEOTIDE SEQUENCE [LARGE SCALE GENOMIC DNA]</scope>
    <source>
        <strain evidence="2 3">0708</strain>
    </source>
</reference>
<evidence type="ECO:0000313" key="2">
    <source>
        <dbReference type="EMBL" id="ADI63460.1"/>
    </source>
</evidence>
<feature type="transmembrane region" description="Helical" evidence="1">
    <location>
        <begin position="20"/>
        <end position="37"/>
    </location>
</feature>
<dbReference type="KEGG" id="naz:Aazo_1128"/>
<evidence type="ECO:0000313" key="3">
    <source>
        <dbReference type="Proteomes" id="UP000001511"/>
    </source>
</evidence>
<organism evidence="2 3">
    <name type="scientific">Nostoc azollae (strain 0708)</name>
    <name type="common">Anabaena azollae (strain 0708)</name>
    <dbReference type="NCBI Taxonomy" id="551115"/>
    <lineage>
        <taxon>Bacteria</taxon>
        <taxon>Bacillati</taxon>
        <taxon>Cyanobacteriota</taxon>
        <taxon>Cyanophyceae</taxon>
        <taxon>Nostocales</taxon>
        <taxon>Nostocaceae</taxon>
        <taxon>Trichormus</taxon>
    </lineage>
</organism>
<evidence type="ECO:0000256" key="1">
    <source>
        <dbReference type="SAM" id="Phobius"/>
    </source>
</evidence>
<dbReference type="Proteomes" id="UP000001511">
    <property type="component" value="Chromosome"/>
</dbReference>
<keyword evidence="1" id="KW-0472">Membrane</keyword>
<dbReference type="EMBL" id="CP002059">
    <property type="protein sequence ID" value="ADI63460.1"/>
    <property type="molecule type" value="Genomic_DNA"/>
</dbReference>
<keyword evidence="1" id="KW-1133">Transmembrane helix</keyword>
<dbReference type="HOGENOM" id="CLU_3313627_0_0_3"/>
<protein>
    <submittedName>
        <fullName evidence="2">Uncharacterized protein</fullName>
    </submittedName>
</protein>
<keyword evidence="3" id="KW-1185">Reference proteome</keyword>
<accession>D7E2T3</accession>